<proteinExistence type="predicted"/>
<comment type="caution">
    <text evidence="3">The sequence shown here is derived from an EMBL/GenBank/DDBJ whole genome shotgun (WGS) entry which is preliminary data.</text>
</comment>
<evidence type="ECO:0000256" key="2">
    <source>
        <dbReference type="SAM" id="Phobius"/>
    </source>
</evidence>
<dbReference type="OrthoDB" id="4532668at2"/>
<dbReference type="PATRIC" id="fig|1075402.3.peg.1799"/>
<reference evidence="3 4" key="1">
    <citation type="journal article" date="2016" name="Front. Microbiol.">
        <title>Comparative Genomics Analysis of Streptomyces Species Reveals Their Adaptation to the Marine Environment and Their Diversity at the Genomic Level.</title>
        <authorList>
            <person name="Tian X."/>
            <person name="Zhang Z."/>
            <person name="Yang T."/>
            <person name="Chen M."/>
            <person name="Li J."/>
            <person name="Chen F."/>
            <person name="Yang J."/>
            <person name="Li W."/>
            <person name="Zhang B."/>
            <person name="Zhang Z."/>
            <person name="Wu J."/>
            <person name="Zhang C."/>
            <person name="Long L."/>
            <person name="Xiao J."/>
        </authorList>
    </citation>
    <scope>NUCLEOTIDE SEQUENCE [LARGE SCALE GENOMIC DNA]</scope>
    <source>
        <strain evidence="3 4">SCSIO 02100</strain>
    </source>
</reference>
<dbReference type="RefSeq" id="WP_070197068.1">
    <property type="nucleotide sequence ID" value="NZ_LJGU01000127.1"/>
</dbReference>
<evidence type="ECO:0000313" key="4">
    <source>
        <dbReference type="Proteomes" id="UP000176101"/>
    </source>
</evidence>
<dbReference type="STRING" id="1075402.AN216_14485"/>
<feature type="transmembrane region" description="Helical" evidence="2">
    <location>
        <begin position="536"/>
        <end position="556"/>
    </location>
</feature>
<keyword evidence="2" id="KW-1133">Transmembrane helix</keyword>
<keyword evidence="4" id="KW-1185">Reference proteome</keyword>
<organism evidence="3 4">
    <name type="scientific">Streptomyces oceani</name>
    <dbReference type="NCBI Taxonomy" id="1075402"/>
    <lineage>
        <taxon>Bacteria</taxon>
        <taxon>Bacillati</taxon>
        <taxon>Actinomycetota</taxon>
        <taxon>Actinomycetes</taxon>
        <taxon>Kitasatosporales</taxon>
        <taxon>Streptomycetaceae</taxon>
        <taxon>Streptomyces</taxon>
    </lineage>
</organism>
<feature type="compositionally biased region" description="Basic and acidic residues" evidence="1">
    <location>
        <begin position="672"/>
        <end position="682"/>
    </location>
</feature>
<keyword evidence="2" id="KW-0472">Membrane</keyword>
<evidence type="ECO:0008006" key="5">
    <source>
        <dbReference type="Google" id="ProtNLM"/>
    </source>
</evidence>
<feature type="transmembrane region" description="Helical" evidence="2">
    <location>
        <begin position="568"/>
        <end position="588"/>
    </location>
</feature>
<dbReference type="Pfam" id="PF13365">
    <property type="entry name" value="Trypsin_2"/>
    <property type="match status" value="1"/>
</dbReference>
<feature type="compositionally biased region" description="Basic and acidic residues" evidence="1">
    <location>
        <begin position="727"/>
        <end position="741"/>
    </location>
</feature>
<dbReference type="AlphaFoldDB" id="A0A1E7KFI7"/>
<feature type="region of interest" description="Disordered" evidence="1">
    <location>
        <begin position="672"/>
        <end position="741"/>
    </location>
</feature>
<gene>
    <name evidence="3" type="ORF">AN216_14485</name>
</gene>
<dbReference type="EMBL" id="LJGU01000127">
    <property type="protein sequence ID" value="OEV02690.1"/>
    <property type="molecule type" value="Genomic_DNA"/>
</dbReference>
<keyword evidence="2" id="KW-0812">Transmembrane</keyword>
<feature type="transmembrane region" description="Helical" evidence="2">
    <location>
        <begin position="640"/>
        <end position="657"/>
    </location>
</feature>
<dbReference type="SUPFAM" id="SSF50494">
    <property type="entry name" value="Trypsin-like serine proteases"/>
    <property type="match status" value="1"/>
</dbReference>
<protein>
    <recommendedName>
        <fullName evidence="5">Serine protease</fullName>
    </recommendedName>
</protein>
<evidence type="ECO:0000313" key="3">
    <source>
        <dbReference type="EMBL" id="OEV02690.1"/>
    </source>
</evidence>
<sequence length="741" mass="82499">MTSGQGAGPEHERVAAVLSGRGGSGYLLTSRLVLTAAHVVSGELAPQAVAVRGGGNQRCAIVWMRQDDECDAALLLAERDLVHPRAVASLGPVRWGRLADGRPLADCQVMGFPQAARQDNRLDTEHIECALRPGSGLVRGRYVLDIQDVSPELAHDGSPWEGMSGAALFAYGYLLGIVTKAPRNWRHQRLEAVKSRTLLDDPGFVSALARHGDGVPVADELSADTRQRTPLALAGTLHFTPRDLAATIRAHWAEARSRFLDVMGTTAAPAEGWRTLLAWLRQFDDPTTDDIEGRLELIDRRLTSPELTPDLKLLHLLRWLEPEGTPVWRGAHVTVASLSEACRNGRFEDATVPVADLDLYRELCEGGLLDALAGFTQLRELDGVQQNWDDVWSHWRRLVARAPAMPQEYLDWAENNARGLLLAALLPGPDARDWLHTARNHVTPPAEGAVEWYDWLRAREPGPDTPIGILLRTDFAVIADGHAREQNRQAARVWEDQRLREAADSAAAHRDQQWAEYESTRLSAASRLAAVGRMTLWFAPWIAATLCVPWLLWGWTHAGYAETITWQLAMLTATVLAARVPAVLRLGGAYRPPLRGLREILRPHREDALTREPFTRMTRLLLVPGYSVLMGFFLDDGGTVVATFVFLWTPWPLYWFARVGGVHDWDHEHRRRRQDYESRRPPEPGQVPRHISRGVRSESPRERADAYQAMLRQFSGLSGERGPGGPAHRDGAEPPDDRGRK</sequence>
<dbReference type="Proteomes" id="UP000176101">
    <property type="component" value="Unassembled WGS sequence"/>
</dbReference>
<name>A0A1E7KFI7_9ACTN</name>
<feature type="compositionally biased region" description="Basic and acidic residues" evidence="1">
    <location>
        <begin position="695"/>
        <end position="705"/>
    </location>
</feature>
<evidence type="ECO:0000256" key="1">
    <source>
        <dbReference type="SAM" id="MobiDB-lite"/>
    </source>
</evidence>
<accession>A0A1E7KFI7</accession>
<dbReference type="Gene3D" id="2.40.10.120">
    <property type="match status" value="1"/>
</dbReference>
<dbReference type="InterPro" id="IPR009003">
    <property type="entry name" value="Peptidase_S1_PA"/>
</dbReference>